<sequence length="160" mass="18812">MNPCAYKDETFQAYADRCLNHMRVDYEACVNLHASRTDSRKSYLKSKFLHLSKTLLKLWREHDKMDTGYLRSRSQALCLLQDLGDKNSPLEYAYIQALKLRIKKMVARSQQNKKPNGMDPEEVNQELLVGKQSWFLSLRRFCLALFAHPQVNLDTHMYTH</sequence>
<gene>
    <name evidence="1" type="ORF">LAMO00422_LOCUS21255</name>
</gene>
<organism evidence="1">
    <name type="scientific">Amorphochlora amoebiformis</name>
    <dbReference type="NCBI Taxonomy" id="1561963"/>
    <lineage>
        <taxon>Eukaryota</taxon>
        <taxon>Sar</taxon>
        <taxon>Rhizaria</taxon>
        <taxon>Cercozoa</taxon>
        <taxon>Chlorarachniophyceae</taxon>
        <taxon>Amorphochlora</taxon>
    </lineage>
</organism>
<reference evidence="1" key="1">
    <citation type="submission" date="2021-01" db="EMBL/GenBank/DDBJ databases">
        <authorList>
            <person name="Corre E."/>
            <person name="Pelletier E."/>
            <person name="Niang G."/>
            <person name="Scheremetjew M."/>
            <person name="Finn R."/>
            <person name="Kale V."/>
            <person name="Holt S."/>
            <person name="Cochrane G."/>
            <person name="Meng A."/>
            <person name="Brown T."/>
            <person name="Cohen L."/>
        </authorList>
    </citation>
    <scope>NUCLEOTIDE SEQUENCE</scope>
    <source>
        <strain evidence="1">CCMP2058</strain>
    </source>
</reference>
<accession>A0A7S0DQP6</accession>
<protein>
    <submittedName>
        <fullName evidence="1">Uncharacterized protein</fullName>
    </submittedName>
</protein>
<evidence type="ECO:0000313" key="1">
    <source>
        <dbReference type="EMBL" id="CAD8462295.1"/>
    </source>
</evidence>
<proteinExistence type="predicted"/>
<dbReference type="EMBL" id="HBEM01031191">
    <property type="protein sequence ID" value="CAD8462295.1"/>
    <property type="molecule type" value="Transcribed_RNA"/>
</dbReference>
<name>A0A7S0DQP6_9EUKA</name>
<dbReference type="AlphaFoldDB" id="A0A7S0DQP6"/>